<dbReference type="Pfam" id="PF11104">
    <property type="entry name" value="PilM_2"/>
    <property type="match status" value="1"/>
</dbReference>
<evidence type="ECO:0008006" key="3">
    <source>
        <dbReference type="Google" id="ProtNLM"/>
    </source>
</evidence>
<gene>
    <name evidence="1" type="ORF">A3H75_02495</name>
</gene>
<evidence type="ECO:0000313" key="2">
    <source>
        <dbReference type="Proteomes" id="UP000176678"/>
    </source>
</evidence>
<protein>
    <recommendedName>
        <fullName evidence="3">SHS2 domain-containing protein</fullName>
    </recommendedName>
</protein>
<dbReference type="Proteomes" id="UP000176678">
    <property type="component" value="Unassembled WGS sequence"/>
</dbReference>
<dbReference type="CDD" id="cd24049">
    <property type="entry name" value="ASKHA_NBD_PilM"/>
    <property type="match status" value="1"/>
</dbReference>
<dbReference type="STRING" id="1802410.A3H75_02495"/>
<proteinExistence type="predicted"/>
<dbReference type="PANTHER" id="PTHR32432:SF3">
    <property type="entry name" value="ETHANOLAMINE UTILIZATION PROTEIN EUTJ"/>
    <property type="match status" value="1"/>
</dbReference>
<sequence length="397" mass="43597">MWFSRKKEDGRYVMGVDLGVGGIKLVELESKNGRAYLSTYGFTEGFLGIEKKAMSEEAGGAEKPGQPAAAAEVLSKEDQAREAQEIKRLGAALKMLVEKSGAKGKEAVASIPISSVFSAVITVTKTDDKAQIAGMVQQEAKKLLPVAIEDVVLDYSPLPEIFTDVETVKKTRMKLMMTAAPRKVIERYTTIFKQAGLNLKSLETESFALVRALIGNDPSAVMLLDMGMARTNVYLIRGAVPLMHRSINIGGRDFSKALVEKLHVTPEEAEQMKIDLAMRKDKGAQLLDAFKPAADPIVQEIKYHMQLFEKQLGGSTARPEKIILTGGSSLLPNLDAYLEDYFQMRVYVGDPWARIVYPDVLKMALDQIGPRFGISIGLALMEALPQKEEKQEKAAAK</sequence>
<dbReference type="AlphaFoldDB" id="A0A1F7VFP0"/>
<dbReference type="EMBL" id="MGES01000007">
    <property type="protein sequence ID" value="OGL89315.1"/>
    <property type="molecule type" value="Genomic_DNA"/>
</dbReference>
<dbReference type="NCBIfam" id="TIGR01175">
    <property type="entry name" value="pilM"/>
    <property type="match status" value="1"/>
</dbReference>
<dbReference type="Gene3D" id="3.30.420.40">
    <property type="match status" value="2"/>
</dbReference>
<name>A0A1F7VFP0_9BACT</name>
<dbReference type="Gene3D" id="3.30.1490.300">
    <property type="match status" value="1"/>
</dbReference>
<comment type="caution">
    <text evidence="1">The sequence shown here is derived from an EMBL/GenBank/DDBJ whole genome shotgun (WGS) entry which is preliminary data.</text>
</comment>
<organism evidence="1 2">
    <name type="scientific">Candidatus Uhrbacteria bacterium RIFCSPLOWO2_02_FULL_51_9</name>
    <dbReference type="NCBI Taxonomy" id="1802410"/>
    <lineage>
        <taxon>Bacteria</taxon>
        <taxon>Candidatus Uhriibacteriota</taxon>
    </lineage>
</organism>
<evidence type="ECO:0000313" key="1">
    <source>
        <dbReference type="EMBL" id="OGL89315.1"/>
    </source>
</evidence>
<dbReference type="InterPro" id="IPR050696">
    <property type="entry name" value="FtsA/MreB"/>
</dbReference>
<reference evidence="1 2" key="1">
    <citation type="journal article" date="2016" name="Nat. Commun.">
        <title>Thousands of microbial genomes shed light on interconnected biogeochemical processes in an aquifer system.</title>
        <authorList>
            <person name="Anantharaman K."/>
            <person name="Brown C.T."/>
            <person name="Hug L.A."/>
            <person name="Sharon I."/>
            <person name="Castelle C.J."/>
            <person name="Probst A.J."/>
            <person name="Thomas B.C."/>
            <person name="Singh A."/>
            <person name="Wilkins M.J."/>
            <person name="Karaoz U."/>
            <person name="Brodie E.L."/>
            <person name="Williams K.H."/>
            <person name="Hubbard S.S."/>
            <person name="Banfield J.F."/>
        </authorList>
    </citation>
    <scope>NUCLEOTIDE SEQUENCE [LARGE SCALE GENOMIC DNA]</scope>
</reference>
<accession>A0A1F7VFP0</accession>
<dbReference type="InterPro" id="IPR043129">
    <property type="entry name" value="ATPase_NBD"/>
</dbReference>
<dbReference type="SUPFAM" id="SSF53067">
    <property type="entry name" value="Actin-like ATPase domain"/>
    <property type="match status" value="2"/>
</dbReference>
<dbReference type="InterPro" id="IPR005883">
    <property type="entry name" value="PilM"/>
</dbReference>
<dbReference type="PIRSF" id="PIRSF019169">
    <property type="entry name" value="PilM"/>
    <property type="match status" value="1"/>
</dbReference>
<dbReference type="PANTHER" id="PTHR32432">
    <property type="entry name" value="CELL DIVISION PROTEIN FTSA-RELATED"/>
    <property type="match status" value="1"/>
</dbReference>